<gene>
    <name evidence="6" type="ORF">GNP35_01370</name>
</gene>
<comment type="caution">
    <text evidence="6">The sequence shown here is derived from an EMBL/GenBank/DDBJ whole genome shotgun (WGS) entry which is preliminary data.</text>
</comment>
<evidence type="ECO:0000256" key="1">
    <source>
        <dbReference type="ARBA" id="ARBA00001946"/>
    </source>
</evidence>
<dbReference type="InterPro" id="IPR050469">
    <property type="entry name" value="Diguanylate_Cyclase"/>
</dbReference>
<dbReference type="InterPro" id="IPR043128">
    <property type="entry name" value="Rev_trsase/Diguanyl_cyclase"/>
</dbReference>
<dbReference type="CDD" id="cd01949">
    <property type="entry name" value="GGDEF"/>
    <property type="match status" value="1"/>
</dbReference>
<dbReference type="GO" id="GO:0043709">
    <property type="term" value="P:cell adhesion involved in single-species biofilm formation"/>
    <property type="evidence" value="ECO:0007669"/>
    <property type="project" value="TreeGrafter"/>
</dbReference>
<dbReference type="AlphaFoldDB" id="A0A6N8F8N5"/>
<evidence type="ECO:0000313" key="7">
    <source>
        <dbReference type="Proteomes" id="UP000439994"/>
    </source>
</evidence>
<evidence type="ECO:0000259" key="5">
    <source>
        <dbReference type="PROSITE" id="PS50887"/>
    </source>
</evidence>
<organism evidence="6 7">
    <name type="scientific">Psychrosphaera haliotis</name>
    <dbReference type="NCBI Taxonomy" id="555083"/>
    <lineage>
        <taxon>Bacteria</taxon>
        <taxon>Pseudomonadati</taxon>
        <taxon>Pseudomonadota</taxon>
        <taxon>Gammaproteobacteria</taxon>
        <taxon>Alteromonadales</taxon>
        <taxon>Pseudoalteromonadaceae</taxon>
        <taxon>Psychrosphaera</taxon>
    </lineage>
</organism>
<accession>A0A6N8F8N5</accession>
<feature type="transmembrane region" description="Helical" evidence="4">
    <location>
        <begin position="293"/>
        <end position="312"/>
    </location>
</feature>
<dbReference type="InterPro" id="IPR029787">
    <property type="entry name" value="Nucleotide_cyclase"/>
</dbReference>
<keyword evidence="7" id="KW-1185">Reference proteome</keyword>
<dbReference type="Gene3D" id="3.30.70.270">
    <property type="match status" value="1"/>
</dbReference>
<dbReference type="Pfam" id="PF00990">
    <property type="entry name" value="GGDEF"/>
    <property type="match status" value="1"/>
</dbReference>
<dbReference type="EMBL" id="WOCD01000001">
    <property type="protein sequence ID" value="MUH71260.1"/>
    <property type="molecule type" value="Genomic_DNA"/>
</dbReference>
<feature type="domain" description="GGDEF" evidence="5">
    <location>
        <begin position="445"/>
        <end position="575"/>
    </location>
</feature>
<keyword evidence="4" id="KW-0472">Membrane</keyword>
<feature type="transmembrane region" description="Helical" evidence="4">
    <location>
        <begin position="350"/>
        <end position="372"/>
    </location>
</feature>
<keyword evidence="4" id="KW-0812">Transmembrane</keyword>
<feature type="transmembrane region" description="Helical" evidence="4">
    <location>
        <begin position="318"/>
        <end position="338"/>
    </location>
</feature>
<dbReference type="InterPro" id="IPR000160">
    <property type="entry name" value="GGDEF_dom"/>
</dbReference>
<dbReference type="GO" id="GO:0005886">
    <property type="term" value="C:plasma membrane"/>
    <property type="evidence" value="ECO:0007669"/>
    <property type="project" value="TreeGrafter"/>
</dbReference>
<dbReference type="InterPro" id="IPR011622">
    <property type="entry name" value="7TMR_DISM_rcpt_extracell_dom2"/>
</dbReference>
<keyword evidence="4" id="KW-1133">Transmembrane helix</keyword>
<dbReference type="Pfam" id="PF07696">
    <property type="entry name" value="7TMR-DISMED2"/>
    <property type="match status" value="1"/>
</dbReference>
<feature type="transmembrane region" description="Helical" evidence="4">
    <location>
        <begin position="226"/>
        <end position="248"/>
    </location>
</feature>
<evidence type="ECO:0000256" key="4">
    <source>
        <dbReference type="SAM" id="Phobius"/>
    </source>
</evidence>
<feature type="transmembrane region" description="Helical" evidence="4">
    <location>
        <begin position="260"/>
        <end position="281"/>
    </location>
</feature>
<dbReference type="SUPFAM" id="SSF55073">
    <property type="entry name" value="Nucleotide cyclase"/>
    <property type="match status" value="1"/>
</dbReference>
<proteinExistence type="predicted"/>
<dbReference type="Proteomes" id="UP000439994">
    <property type="component" value="Unassembled WGS sequence"/>
</dbReference>
<feature type="transmembrane region" description="Helical" evidence="4">
    <location>
        <begin position="197"/>
        <end position="219"/>
    </location>
</feature>
<dbReference type="Gene3D" id="2.60.40.2380">
    <property type="match status" value="1"/>
</dbReference>
<dbReference type="Pfam" id="PF07695">
    <property type="entry name" value="7TMR-DISM_7TM"/>
    <property type="match status" value="1"/>
</dbReference>
<dbReference type="PANTHER" id="PTHR45138">
    <property type="entry name" value="REGULATORY COMPONENTS OF SENSORY TRANSDUCTION SYSTEM"/>
    <property type="match status" value="1"/>
</dbReference>
<dbReference type="SMART" id="SM00267">
    <property type="entry name" value="GGDEF"/>
    <property type="match status" value="1"/>
</dbReference>
<dbReference type="GO" id="GO:0052621">
    <property type="term" value="F:diguanylate cyclase activity"/>
    <property type="evidence" value="ECO:0007669"/>
    <property type="project" value="UniProtKB-EC"/>
</dbReference>
<dbReference type="PANTHER" id="PTHR45138:SF9">
    <property type="entry name" value="DIGUANYLATE CYCLASE DGCM-RELATED"/>
    <property type="match status" value="1"/>
</dbReference>
<sequence length="581" mass="66317">MNITLNETLNKLRKIYQSVITIWLVLFVIFSSVSVAKSIPLNTQIELVNSELFILKDPKLLLDVDDAFARFRLGDFVKNHNNEVSFGFTNSAVWAVLPIKNTSDSSVPLILKVDNAWLDEIDVFFYEQSILAKTVMLGDTSAFSNRERQKRMPSVAYQFKPGTTYIVMRLKSDDPMTFPVYIGDVESVEEFDQHNGYFYGALYGALIILLIYNLALYAYSKELRYFLYSFYLFSFTAFNFMYTGHGFWLLWPTEPALQQWLMPLLMFVYLCSGVMFTIEYLQVKKYLPKLYSYRPFIYGFLAIVGCLIVIVGSKSFAVMAQLIILSTVTVWMLIIGYYSLKSGNPLAKFFVPAVFLGTTGSFISSMTTWGLFPYTQWAFRGIEIGMLLEMSLLSVSFAFNFKVAYDAKLTAEHYARIDPLTSLYNRRALKELVYPVWNLGSRQQTSMSILLIDLDWFKRINDEFGHIVGDDVLKHVAHALKSRLRASDIILRWGGEEFLVFLPDTDVLQARALAEKMRCYFDENNVNDFAKVTISVGVASGVASKVSFDDLLKLADASLYKAKKSGRNQVVIVDELSQELV</sequence>
<dbReference type="FunFam" id="3.30.70.270:FF:000001">
    <property type="entry name" value="Diguanylate cyclase domain protein"/>
    <property type="match status" value="1"/>
</dbReference>
<dbReference type="NCBIfam" id="TIGR00254">
    <property type="entry name" value="GGDEF"/>
    <property type="match status" value="1"/>
</dbReference>
<evidence type="ECO:0000256" key="2">
    <source>
        <dbReference type="ARBA" id="ARBA00012528"/>
    </source>
</evidence>
<dbReference type="PROSITE" id="PS50887">
    <property type="entry name" value="GGDEF"/>
    <property type="match status" value="1"/>
</dbReference>
<comment type="catalytic activity">
    <reaction evidence="3">
        <text>2 GTP = 3',3'-c-di-GMP + 2 diphosphate</text>
        <dbReference type="Rhea" id="RHEA:24898"/>
        <dbReference type="ChEBI" id="CHEBI:33019"/>
        <dbReference type="ChEBI" id="CHEBI:37565"/>
        <dbReference type="ChEBI" id="CHEBI:58805"/>
        <dbReference type="EC" id="2.7.7.65"/>
    </reaction>
</comment>
<reference evidence="6 7" key="1">
    <citation type="submission" date="2019-11" db="EMBL/GenBank/DDBJ databases">
        <title>P. haliotis isolates from Z. marina roots.</title>
        <authorList>
            <person name="Cohen M."/>
            <person name="Jospin G."/>
            <person name="Eisen J.A."/>
            <person name="Coil D.A."/>
        </authorList>
    </citation>
    <scope>NUCLEOTIDE SEQUENCE [LARGE SCALE GENOMIC DNA]</scope>
    <source>
        <strain evidence="6 7">UCD-MCMsp1aY</strain>
    </source>
</reference>
<dbReference type="RefSeq" id="WP_155693825.1">
    <property type="nucleotide sequence ID" value="NZ_WOCD01000001.1"/>
</dbReference>
<evidence type="ECO:0000313" key="6">
    <source>
        <dbReference type="EMBL" id="MUH71260.1"/>
    </source>
</evidence>
<feature type="transmembrane region" description="Helical" evidence="4">
    <location>
        <begin position="378"/>
        <end position="399"/>
    </location>
</feature>
<protein>
    <recommendedName>
        <fullName evidence="2">diguanylate cyclase</fullName>
        <ecNumber evidence="2">2.7.7.65</ecNumber>
    </recommendedName>
</protein>
<evidence type="ECO:0000256" key="3">
    <source>
        <dbReference type="ARBA" id="ARBA00034247"/>
    </source>
</evidence>
<comment type="cofactor">
    <cofactor evidence="1">
        <name>Mg(2+)</name>
        <dbReference type="ChEBI" id="CHEBI:18420"/>
    </cofactor>
</comment>
<dbReference type="InterPro" id="IPR011623">
    <property type="entry name" value="7TMR_DISM_rcpt_extracell_dom1"/>
</dbReference>
<dbReference type="GO" id="GO:1902201">
    <property type="term" value="P:negative regulation of bacterial-type flagellum-dependent cell motility"/>
    <property type="evidence" value="ECO:0007669"/>
    <property type="project" value="TreeGrafter"/>
</dbReference>
<dbReference type="EC" id="2.7.7.65" evidence="2"/>
<dbReference type="OrthoDB" id="5289013at2"/>
<name>A0A6N8F8N5_9GAMM</name>